<dbReference type="EMBL" id="JAMYWD010000005">
    <property type="protein sequence ID" value="KAJ4969957.1"/>
    <property type="molecule type" value="Genomic_DNA"/>
</dbReference>
<dbReference type="AlphaFoldDB" id="A0A9Q0QS82"/>
<gene>
    <name evidence="1" type="ORF">NE237_003056</name>
</gene>
<evidence type="ECO:0000313" key="1">
    <source>
        <dbReference type="EMBL" id="KAJ4969957.1"/>
    </source>
</evidence>
<protein>
    <submittedName>
        <fullName evidence="1">Uncharacterized protein</fullName>
    </submittedName>
</protein>
<comment type="caution">
    <text evidence="1">The sequence shown here is derived from an EMBL/GenBank/DDBJ whole genome shotgun (WGS) entry which is preliminary data.</text>
</comment>
<name>A0A9Q0QS82_9MAGN</name>
<dbReference type="InterPro" id="IPR008586">
    <property type="entry name" value="DUF868_pln"/>
</dbReference>
<dbReference type="Pfam" id="PF05910">
    <property type="entry name" value="DUF868"/>
    <property type="match status" value="1"/>
</dbReference>
<sequence length="227" mass="26183">MTRRITRATRISPSVEPALQSCLEHVVGRKNFITTAQISGLKHEIEIECNRKVLRVKVHGEVGLIVKRLVWKFKGNERIAIGGSEVEFYQDVFNWVAGSAHRSHHLRSPRVFRWQHCRSRRSRRLAHLEPSTSMTKVVYGVAVTNLTGDVKFGFKVSKTVTWVLMCGFMWVTTKKPVIFWWLPPLWPPCYSSLGKSGLFRYLNSYQQSLEVLKMEYVKVTGDQCQMA</sequence>
<keyword evidence="2" id="KW-1185">Reference proteome</keyword>
<dbReference type="OrthoDB" id="1913958at2759"/>
<dbReference type="Proteomes" id="UP001141806">
    <property type="component" value="Unassembled WGS sequence"/>
</dbReference>
<dbReference type="PANTHER" id="PTHR31972:SF6">
    <property type="entry name" value="DUF868 DOMAIN-CONTAINING PROTEIN"/>
    <property type="match status" value="1"/>
</dbReference>
<reference evidence="1" key="1">
    <citation type="journal article" date="2023" name="Plant J.">
        <title>The genome of the king protea, Protea cynaroides.</title>
        <authorList>
            <person name="Chang J."/>
            <person name="Duong T.A."/>
            <person name="Schoeman C."/>
            <person name="Ma X."/>
            <person name="Roodt D."/>
            <person name="Barker N."/>
            <person name="Li Z."/>
            <person name="Van de Peer Y."/>
            <person name="Mizrachi E."/>
        </authorList>
    </citation>
    <scope>NUCLEOTIDE SEQUENCE</scope>
    <source>
        <tissue evidence="1">Young leaves</tissue>
    </source>
</reference>
<accession>A0A9Q0QS82</accession>
<dbReference type="PANTHER" id="PTHR31972">
    <property type="entry name" value="EXPRESSED PROTEIN"/>
    <property type="match status" value="1"/>
</dbReference>
<organism evidence="1 2">
    <name type="scientific">Protea cynaroides</name>
    <dbReference type="NCBI Taxonomy" id="273540"/>
    <lineage>
        <taxon>Eukaryota</taxon>
        <taxon>Viridiplantae</taxon>
        <taxon>Streptophyta</taxon>
        <taxon>Embryophyta</taxon>
        <taxon>Tracheophyta</taxon>
        <taxon>Spermatophyta</taxon>
        <taxon>Magnoliopsida</taxon>
        <taxon>Proteales</taxon>
        <taxon>Proteaceae</taxon>
        <taxon>Protea</taxon>
    </lineage>
</organism>
<proteinExistence type="predicted"/>
<evidence type="ECO:0000313" key="2">
    <source>
        <dbReference type="Proteomes" id="UP001141806"/>
    </source>
</evidence>